<dbReference type="Pfam" id="PF00271">
    <property type="entry name" value="Helicase_C"/>
    <property type="match status" value="1"/>
</dbReference>
<comment type="caution">
    <text evidence="6">The sequence shown here is derived from an EMBL/GenBank/DDBJ whole genome shotgun (WGS) entry which is preliminary data.</text>
</comment>
<evidence type="ECO:0000256" key="3">
    <source>
        <dbReference type="SAM" id="MobiDB-lite"/>
    </source>
</evidence>
<protein>
    <recommendedName>
        <fullName evidence="7">DEAD/DEAH box helicase</fullName>
    </recommendedName>
</protein>
<feature type="region of interest" description="Disordered" evidence="3">
    <location>
        <begin position="1720"/>
        <end position="1739"/>
    </location>
</feature>
<evidence type="ECO:0000256" key="2">
    <source>
        <dbReference type="ARBA" id="ARBA00022840"/>
    </source>
</evidence>
<evidence type="ECO:0000256" key="1">
    <source>
        <dbReference type="ARBA" id="ARBA00022741"/>
    </source>
</evidence>
<dbReference type="SUPFAM" id="SSF52540">
    <property type="entry name" value="P-loop containing nucleoside triphosphate hydrolases"/>
    <property type="match status" value="2"/>
</dbReference>
<keyword evidence="2" id="KW-0067">ATP-binding</keyword>
<dbReference type="GO" id="GO:0043138">
    <property type="term" value="F:3'-5' DNA helicase activity"/>
    <property type="evidence" value="ECO:0007669"/>
    <property type="project" value="TreeGrafter"/>
</dbReference>
<dbReference type="EMBL" id="LAZR01003250">
    <property type="protein sequence ID" value="KKN20352.1"/>
    <property type="molecule type" value="Genomic_DNA"/>
</dbReference>
<dbReference type="InterPro" id="IPR027417">
    <property type="entry name" value="P-loop_NTPase"/>
</dbReference>
<dbReference type="InterPro" id="IPR011545">
    <property type="entry name" value="DEAD/DEAH_box_helicase_dom"/>
</dbReference>
<dbReference type="PROSITE" id="PS51194">
    <property type="entry name" value="HELICASE_CTER"/>
    <property type="match status" value="1"/>
</dbReference>
<evidence type="ECO:0008006" key="7">
    <source>
        <dbReference type="Google" id="ProtNLM"/>
    </source>
</evidence>
<dbReference type="InterPro" id="IPR018973">
    <property type="entry name" value="MZB"/>
</dbReference>
<dbReference type="PROSITE" id="PS51192">
    <property type="entry name" value="HELICASE_ATP_BIND_1"/>
    <property type="match status" value="1"/>
</dbReference>
<dbReference type="GO" id="GO:0005634">
    <property type="term" value="C:nucleus"/>
    <property type="evidence" value="ECO:0007669"/>
    <property type="project" value="TreeGrafter"/>
</dbReference>
<dbReference type="InterPro" id="IPR014001">
    <property type="entry name" value="Helicase_ATP-bd"/>
</dbReference>
<dbReference type="PANTHER" id="PTHR47957:SF3">
    <property type="entry name" value="ATP-DEPENDENT HELICASE HRQ1"/>
    <property type="match status" value="1"/>
</dbReference>
<dbReference type="GO" id="GO:0005524">
    <property type="term" value="F:ATP binding"/>
    <property type="evidence" value="ECO:0007669"/>
    <property type="project" value="UniProtKB-KW"/>
</dbReference>
<name>A0A0F9P7H9_9ZZZZ</name>
<reference evidence="6" key="1">
    <citation type="journal article" date="2015" name="Nature">
        <title>Complex archaea that bridge the gap between prokaryotes and eukaryotes.</title>
        <authorList>
            <person name="Spang A."/>
            <person name="Saw J.H."/>
            <person name="Jorgensen S.L."/>
            <person name="Zaremba-Niedzwiedzka K."/>
            <person name="Martijn J."/>
            <person name="Lind A.E."/>
            <person name="van Eijk R."/>
            <person name="Schleper C."/>
            <person name="Guy L."/>
            <person name="Ettema T.J."/>
        </authorList>
    </citation>
    <scope>NUCLEOTIDE SEQUENCE</scope>
</reference>
<dbReference type="Pfam" id="PF09369">
    <property type="entry name" value="MZB"/>
    <property type="match status" value="1"/>
</dbReference>
<feature type="domain" description="Helicase ATP-binding" evidence="4">
    <location>
        <begin position="101"/>
        <end position="309"/>
    </location>
</feature>
<feature type="domain" description="Helicase C-terminal" evidence="5">
    <location>
        <begin position="937"/>
        <end position="1113"/>
    </location>
</feature>
<evidence type="ECO:0000259" key="5">
    <source>
        <dbReference type="PROSITE" id="PS51194"/>
    </source>
</evidence>
<keyword evidence="1" id="KW-0547">Nucleotide-binding</keyword>
<dbReference type="GO" id="GO:0006289">
    <property type="term" value="P:nucleotide-excision repair"/>
    <property type="evidence" value="ECO:0007669"/>
    <property type="project" value="TreeGrafter"/>
</dbReference>
<accession>A0A0F9P7H9</accession>
<evidence type="ECO:0000313" key="6">
    <source>
        <dbReference type="EMBL" id="KKN20352.1"/>
    </source>
</evidence>
<dbReference type="GO" id="GO:0003676">
    <property type="term" value="F:nucleic acid binding"/>
    <property type="evidence" value="ECO:0007669"/>
    <property type="project" value="InterPro"/>
</dbReference>
<dbReference type="SMART" id="SM00490">
    <property type="entry name" value="HELICc"/>
    <property type="match status" value="1"/>
</dbReference>
<sequence length="1774" mass="206069">MSKISADQKPQNIFLIADHLQKTYKKFVKTFQKFQNPDIQEWVNQQMERKDLLYKDPLIELEFQFEKGKPLQKYVKEGIFDPKIQEIYNIEPYKHQSDSLDKVCIENKNIMVSTGTASGKSMCFWIPIVNTCLKMKEQGLNGIKAIVIFPMNALANSQFYGLVKTLHGSGLKVGRYTGDTPHPKEEGLKLLKKNYDREPYDSEYVSREEIKENPPDILITNYVMLDLILMRFDDRYLFPEQFKGYLKYLVLDEIHTYSGNMGADVAGLIRRLKEKTDTSGKIRCIGTSATIKKNKKSGGASSIIEFAEKIFGEKFEPSSLIEATFVDLKIPNKDLIPLPEKITVQNSDLKEFDGSFGTIIPLANSLLGRQLQQDERNQKNLGTLFHRHPTIVFLRNSLREEAKGLKNLAKEYKEKLRPDETEEGCLKELKAAFLLGTVAKITVQNQERPILVPKLHLFFTQGHEISSCISKNSLPHLNIKGDIECKVCEKDGFETNAFPMYFCRICGHEFYSVLISDNYVIPRTFDTEEEGELAYLTPSTKENEKCMPPESWYDDKGKIRKGYKNSRPETTEYCPRCNVINSQCSCSEKLDVWKIPYPFQLCPSCNTFYTKRTGEYGKLFSFNSTGRSSATDVLTIEVLKKLNKGQKKIIIFTDNRQDTALQAEHLNEFKRRLSFRRDFYHALKYVEAKNINNGIITDINIGKIIFQYLDENNILPDFQKAEEKEDEFGLGTPPEKEYTEFLKFLALSDIIHSRYFLDINLEKLGLLKIEYVGLDKLTTSNYISDLAFLKNKSEEERHDYIRGILDIFRWNGAIGNKVFDNTVQKYEEWKERLNEEILFDINKAHYEKVGYSMEKAPKKYHEKQQRIVFKRISWHNTVLINWTKKYFSIDDFEKAKEILEKTIETLKITKFLSDFWTKRKSYNLLQIREGKILFKLKNDTQYLKCPKCSRTYQFKKYKSCTNRNCRSLESVNINPKNFYFQLYDKLIDKESEVFAKEHSAQVGGIMREKFEQKFQEKTVGSTNVLVCTPTMELGIDIGELSAIIMRNVPPDPSRYAQRAGRAGRKNQPSIILVFCGTGFAKGPHDQYFYNTPEKIVSGKITAPNFLLDNKKLISKHIHSAIIETLSFKLPYKIREIIDLKNKEENYPFHDSFKNGVLVQIKNNKPLLLSTIKRIFNNEISKFEWLSETFISIRISQFESDLTEVLGNFRDSYKTLSEEIRFFSDKNLQEGLDKKEEREFKVLSRRLSDMRDGIRPFDTFSFLKNYGFLPNYAFPSATTLLTMYDTYKSDYHDNWRKSVIAIREFAPHNQVYFLGNKYTINKAMVKSDKGEIDVDSVYICEHCNEILVRSKNLTPNSLVNCSNCGEKIQLDGFKDAIRFPHMHSRSGSRITCDEENRKIRGYDIAMNYKHNPPNITKYEIKTGDILNGTITYEHNGKIFVVNKGIIYKSRTTNQKSLQSFNYCSACNKWLYQSAVADHYENCPKKSGMQINIYDDLWLFIEGNQDVVTFEFILFEDIDAVSYYTTLKETILQGIMLTYNLDESDINGFINPLPGKKEHSIVIFETEEGGTGVLKSLLNTSTTQFEKFIENMFLILHIKSLDPYDETMDACITACYNCLLRFRNQFEHKFLRRKLIIPLMKKIEKIELFPVEDATKESPSEHLAILKEKCDSQLEKDVLDVIVKIKRSLPDEAQKTCFIDGVPITQADFFYKPNKYIFVDGPPHAPENVREEDRKKRDKLDSKGQIVIELDFIDGKYNDDPSLIEKEVKEKFDDYL</sequence>
<dbReference type="GO" id="GO:0036297">
    <property type="term" value="P:interstrand cross-link repair"/>
    <property type="evidence" value="ECO:0007669"/>
    <property type="project" value="TreeGrafter"/>
</dbReference>
<feature type="compositionally biased region" description="Basic and acidic residues" evidence="3">
    <location>
        <begin position="1725"/>
        <end position="1739"/>
    </location>
</feature>
<proteinExistence type="predicted"/>
<gene>
    <name evidence="6" type="ORF">LCGC14_0936490</name>
</gene>
<dbReference type="SMART" id="SM00487">
    <property type="entry name" value="DEXDc"/>
    <property type="match status" value="1"/>
</dbReference>
<evidence type="ECO:0000259" key="4">
    <source>
        <dbReference type="PROSITE" id="PS51192"/>
    </source>
</evidence>
<dbReference type="PANTHER" id="PTHR47957">
    <property type="entry name" value="ATP-DEPENDENT HELICASE HRQ1"/>
    <property type="match status" value="1"/>
</dbReference>
<dbReference type="InterPro" id="IPR001650">
    <property type="entry name" value="Helicase_C-like"/>
</dbReference>
<dbReference type="Gene3D" id="3.40.50.300">
    <property type="entry name" value="P-loop containing nucleotide triphosphate hydrolases"/>
    <property type="match status" value="2"/>
</dbReference>
<dbReference type="Pfam" id="PF00270">
    <property type="entry name" value="DEAD"/>
    <property type="match status" value="1"/>
</dbReference>
<organism evidence="6">
    <name type="scientific">marine sediment metagenome</name>
    <dbReference type="NCBI Taxonomy" id="412755"/>
    <lineage>
        <taxon>unclassified sequences</taxon>
        <taxon>metagenomes</taxon>
        <taxon>ecological metagenomes</taxon>
    </lineage>
</organism>